<comment type="similarity">
    <text evidence="3">Belongs to the short-chain dehydrogenases/reductases (SDR) family.</text>
</comment>
<dbReference type="InterPro" id="IPR036291">
    <property type="entry name" value="NAD(P)-bd_dom_sf"/>
</dbReference>
<accession>A0A409VTF7</accession>
<dbReference type="SUPFAM" id="SSF51735">
    <property type="entry name" value="NAD(P)-binding Rossmann-fold domains"/>
    <property type="match status" value="1"/>
</dbReference>
<gene>
    <name evidence="5" type="ORF">CVT26_002845</name>
</gene>
<dbReference type="STRING" id="231916.A0A409VTF7"/>
<dbReference type="EMBL" id="NHYE01005571">
    <property type="protein sequence ID" value="PPQ69499.1"/>
    <property type="molecule type" value="Genomic_DNA"/>
</dbReference>
<evidence type="ECO:0000256" key="1">
    <source>
        <dbReference type="ARBA" id="ARBA00022857"/>
    </source>
</evidence>
<proteinExistence type="inferred from homology"/>
<dbReference type="PANTHER" id="PTHR43658:SF8">
    <property type="entry name" value="17-BETA-HYDROXYSTEROID DEHYDROGENASE 14-RELATED"/>
    <property type="match status" value="1"/>
</dbReference>
<dbReference type="AlphaFoldDB" id="A0A409VTF7"/>
<evidence type="ECO:0000313" key="6">
    <source>
        <dbReference type="Proteomes" id="UP000284706"/>
    </source>
</evidence>
<dbReference type="InParanoid" id="A0A409VTF7"/>
<evidence type="ECO:0000259" key="4">
    <source>
        <dbReference type="SMART" id="SM00822"/>
    </source>
</evidence>
<dbReference type="PROSITE" id="PS00061">
    <property type="entry name" value="ADH_SHORT"/>
    <property type="match status" value="1"/>
</dbReference>
<dbReference type="Gene3D" id="3.40.50.720">
    <property type="entry name" value="NAD(P)-binding Rossmann-like Domain"/>
    <property type="match status" value="1"/>
</dbReference>
<protein>
    <recommendedName>
        <fullName evidence="4">Ketoreductase domain-containing protein</fullName>
    </recommendedName>
</protein>
<feature type="domain" description="Ketoreductase" evidence="4">
    <location>
        <begin position="6"/>
        <end position="196"/>
    </location>
</feature>
<dbReference type="SMART" id="SM00822">
    <property type="entry name" value="PKS_KR"/>
    <property type="match status" value="1"/>
</dbReference>
<evidence type="ECO:0000256" key="3">
    <source>
        <dbReference type="RuleBase" id="RU000363"/>
    </source>
</evidence>
<dbReference type="PANTHER" id="PTHR43658">
    <property type="entry name" value="SHORT-CHAIN DEHYDROGENASE/REDUCTASE"/>
    <property type="match status" value="1"/>
</dbReference>
<sequence length="261" mass="28004">MKVERRTFIISGGSSGLGLATVRDLLLHKAYVAILDRAPPPHSILTSENVKFCKIDITLVDEIASAVQAVVLWTSKTSAPLGGVINCAGVGTASKIIDAHGNPHSLDLWDFTLAVNLTGSFNLTRLVLEHLVKVDPEPGVDGERGVVIFVSSAAAFEGQPGQTAYSATKGALRSMTLPMARDLSRHAIRVVTIAPGVFDSSMTANFPVKTRRSLESEGIVYPKRFGQSYEFAKTIMWILDCPYVNGETIRLSGAGRLPGKL</sequence>
<dbReference type="InterPro" id="IPR020904">
    <property type="entry name" value="Sc_DH/Rdtase_CS"/>
</dbReference>
<keyword evidence="6" id="KW-1185">Reference proteome</keyword>
<dbReference type="InterPro" id="IPR002347">
    <property type="entry name" value="SDR_fam"/>
</dbReference>
<dbReference type="Pfam" id="PF00106">
    <property type="entry name" value="adh_short"/>
    <property type="match status" value="1"/>
</dbReference>
<dbReference type="Proteomes" id="UP000284706">
    <property type="component" value="Unassembled WGS sequence"/>
</dbReference>
<keyword evidence="2" id="KW-0560">Oxidoreductase</keyword>
<keyword evidence="1" id="KW-0521">NADP</keyword>
<dbReference type="InterPro" id="IPR057326">
    <property type="entry name" value="KR_dom"/>
</dbReference>
<reference evidence="5 6" key="1">
    <citation type="journal article" date="2018" name="Evol. Lett.">
        <title>Horizontal gene cluster transfer increased hallucinogenic mushroom diversity.</title>
        <authorList>
            <person name="Reynolds H.T."/>
            <person name="Vijayakumar V."/>
            <person name="Gluck-Thaler E."/>
            <person name="Korotkin H.B."/>
            <person name="Matheny P.B."/>
            <person name="Slot J.C."/>
        </authorList>
    </citation>
    <scope>NUCLEOTIDE SEQUENCE [LARGE SCALE GENOMIC DNA]</scope>
    <source>
        <strain evidence="5 6">SRW20</strain>
    </source>
</reference>
<evidence type="ECO:0000256" key="2">
    <source>
        <dbReference type="ARBA" id="ARBA00023002"/>
    </source>
</evidence>
<dbReference type="OrthoDB" id="1274115at2759"/>
<dbReference type="PRINTS" id="PR00081">
    <property type="entry name" value="GDHRDH"/>
</dbReference>
<name>A0A409VTF7_9AGAR</name>
<dbReference type="PRINTS" id="PR00080">
    <property type="entry name" value="SDRFAMILY"/>
</dbReference>
<evidence type="ECO:0000313" key="5">
    <source>
        <dbReference type="EMBL" id="PPQ69499.1"/>
    </source>
</evidence>
<comment type="caution">
    <text evidence="5">The sequence shown here is derived from an EMBL/GenBank/DDBJ whole genome shotgun (WGS) entry which is preliminary data.</text>
</comment>
<organism evidence="5 6">
    <name type="scientific">Gymnopilus dilepis</name>
    <dbReference type="NCBI Taxonomy" id="231916"/>
    <lineage>
        <taxon>Eukaryota</taxon>
        <taxon>Fungi</taxon>
        <taxon>Dikarya</taxon>
        <taxon>Basidiomycota</taxon>
        <taxon>Agaricomycotina</taxon>
        <taxon>Agaricomycetes</taxon>
        <taxon>Agaricomycetidae</taxon>
        <taxon>Agaricales</taxon>
        <taxon>Agaricineae</taxon>
        <taxon>Hymenogastraceae</taxon>
        <taxon>Gymnopilus</taxon>
    </lineage>
</organism>
<dbReference type="GO" id="GO:0016491">
    <property type="term" value="F:oxidoreductase activity"/>
    <property type="evidence" value="ECO:0007669"/>
    <property type="project" value="UniProtKB-KW"/>
</dbReference>